<feature type="domain" description="HTH lysR-type" evidence="5">
    <location>
        <begin position="10"/>
        <end position="67"/>
    </location>
</feature>
<dbReference type="InterPro" id="IPR036388">
    <property type="entry name" value="WH-like_DNA-bd_sf"/>
</dbReference>
<evidence type="ECO:0000256" key="4">
    <source>
        <dbReference type="ARBA" id="ARBA00023163"/>
    </source>
</evidence>
<dbReference type="Proteomes" id="UP000199340">
    <property type="component" value="Unassembled WGS sequence"/>
</dbReference>
<dbReference type="Pfam" id="PF00126">
    <property type="entry name" value="HTH_1"/>
    <property type="match status" value="1"/>
</dbReference>
<dbReference type="RefSeq" id="WP_090027407.1">
    <property type="nucleotide sequence ID" value="NZ_FNEB01000002.1"/>
</dbReference>
<reference evidence="6 7" key="1">
    <citation type="submission" date="2016-10" db="EMBL/GenBank/DDBJ databases">
        <authorList>
            <person name="de Groot N.N."/>
        </authorList>
    </citation>
    <scope>NUCLEOTIDE SEQUENCE [LARGE SCALE GENOMIC DNA]</scope>
    <source>
        <strain evidence="6 7">DSM 28010</strain>
    </source>
</reference>
<keyword evidence="2" id="KW-0805">Transcription regulation</keyword>
<keyword evidence="7" id="KW-1185">Reference proteome</keyword>
<dbReference type="InterPro" id="IPR000847">
    <property type="entry name" value="LysR_HTH_N"/>
</dbReference>
<proteinExistence type="inferred from homology"/>
<evidence type="ECO:0000313" key="6">
    <source>
        <dbReference type="EMBL" id="SDI31831.1"/>
    </source>
</evidence>
<keyword evidence="4" id="KW-0804">Transcription</keyword>
<dbReference type="PANTHER" id="PTHR30579">
    <property type="entry name" value="TRANSCRIPTIONAL REGULATOR"/>
    <property type="match status" value="1"/>
</dbReference>
<dbReference type="Gene3D" id="1.10.10.10">
    <property type="entry name" value="Winged helix-like DNA-binding domain superfamily/Winged helix DNA-binding domain"/>
    <property type="match status" value="1"/>
</dbReference>
<evidence type="ECO:0000256" key="2">
    <source>
        <dbReference type="ARBA" id="ARBA00023015"/>
    </source>
</evidence>
<name>A0A1G8JL83_9RHOB</name>
<dbReference type="SUPFAM" id="SSF46785">
    <property type="entry name" value="Winged helix' DNA-binding domain"/>
    <property type="match status" value="1"/>
</dbReference>
<evidence type="ECO:0000259" key="5">
    <source>
        <dbReference type="PROSITE" id="PS50931"/>
    </source>
</evidence>
<dbReference type="GO" id="GO:0003677">
    <property type="term" value="F:DNA binding"/>
    <property type="evidence" value="ECO:0007669"/>
    <property type="project" value="UniProtKB-KW"/>
</dbReference>
<protein>
    <submittedName>
        <fullName evidence="6">Regulatory helix-turn-helix protein, lysR family</fullName>
    </submittedName>
</protein>
<dbReference type="InterPro" id="IPR050176">
    <property type="entry name" value="LTTR"/>
</dbReference>
<dbReference type="STRING" id="490829.SAMN05421850_102182"/>
<keyword evidence="3" id="KW-0238">DNA-binding</keyword>
<comment type="similarity">
    <text evidence="1">Belongs to the LysR transcriptional regulatory family.</text>
</comment>
<dbReference type="EMBL" id="FNEB01000002">
    <property type="protein sequence ID" value="SDI31831.1"/>
    <property type="molecule type" value="Genomic_DNA"/>
</dbReference>
<accession>A0A1G8JL83</accession>
<dbReference type="GO" id="GO:0003700">
    <property type="term" value="F:DNA-binding transcription factor activity"/>
    <property type="evidence" value="ECO:0007669"/>
    <property type="project" value="InterPro"/>
</dbReference>
<dbReference type="PANTHER" id="PTHR30579:SF3">
    <property type="entry name" value="TRANSCRIPTIONAL REGULATORY PROTEIN"/>
    <property type="match status" value="1"/>
</dbReference>
<organism evidence="6 7">
    <name type="scientific">Lutimaribacter saemankumensis</name>
    <dbReference type="NCBI Taxonomy" id="490829"/>
    <lineage>
        <taxon>Bacteria</taxon>
        <taxon>Pseudomonadati</taxon>
        <taxon>Pseudomonadota</taxon>
        <taxon>Alphaproteobacteria</taxon>
        <taxon>Rhodobacterales</taxon>
        <taxon>Roseobacteraceae</taxon>
        <taxon>Lutimaribacter</taxon>
    </lineage>
</organism>
<dbReference type="PROSITE" id="PS50931">
    <property type="entry name" value="HTH_LYSR"/>
    <property type="match status" value="1"/>
</dbReference>
<dbReference type="InterPro" id="IPR036390">
    <property type="entry name" value="WH_DNA-bd_sf"/>
</dbReference>
<sequence>MTATTPSHSVLFEALRSFTTLARTLNLSHAVKELNSTRQTVRRHVDQLESMRGEELFELVDRQYRLTEAGQRALPEAEDLLARATAWMLNQSAHENGLFTAKYTEKAEFDYYLQQHPISDIWRSGSARMQEIVASWAEAGGQIEHPAMTRVRPHLLIYRHGEMDDFWYCADIGMESSFASWFGWAAARSSVGRALERLPGGDSFASLLAHPFKDVSSTHGLRLDHVHTQIPRGPEHEEGLHPISFQRLMMGCAFADGSFALGAYIERTYNIEIAGLPDEKVRTMAADLIMTVEEEPPRLQSMPF</sequence>
<gene>
    <name evidence="6" type="ORF">SAMN05421850_102182</name>
</gene>
<dbReference type="AlphaFoldDB" id="A0A1G8JL83"/>
<evidence type="ECO:0000313" key="7">
    <source>
        <dbReference type="Proteomes" id="UP000199340"/>
    </source>
</evidence>
<evidence type="ECO:0000256" key="3">
    <source>
        <dbReference type="ARBA" id="ARBA00023125"/>
    </source>
</evidence>
<evidence type="ECO:0000256" key="1">
    <source>
        <dbReference type="ARBA" id="ARBA00009437"/>
    </source>
</evidence>
<dbReference type="OrthoDB" id="7649166at2"/>